<evidence type="ECO:0000259" key="6">
    <source>
        <dbReference type="Pfam" id="PF00291"/>
    </source>
</evidence>
<evidence type="ECO:0000313" key="7">
    <source>
        <dbReference type="Proteomes" id="UP000504617"/>
    </source>
</evidence>
<dbReference type="GO" id="GO:0006565">
    <property type="term" value="P:L-serine catabolic process"/>
    <property type="evidence" value="ECO:0007669"/>
    <property type="project" value="TreeGrafter"/>
</dbReference>
<sequence>MEIYLKKELLQYTGTAKERGVLYLLMSLREDQQRNGVIVASDCNFSMAVAYHATELHIPVFVIMSTCTPPTRVKMCREYGAMVISYGSTIRDSHLHARRLAQENNYLYLEEDDSAIYLSGLGTMGLEIYEQVPKLDAVILPAGNHSGLLASNSAAFKHLNQHVFVVGVELENIHVDQQSLKMGQPVDDHTYSHSQFYRVHEAQQHFWRYLPILPALSKDSLKVELSGFGTNSFQLTGNWVDKVVTVREEDILIAMLRLLEYERVAVDAEGAIALAALVSGKLPELKGKRVAVAVSNGNMELPLMRQCMDQALTLDNRVCKFTVTTVDCPGEISKLLETLAREEAR</sequence>
<comment type="cofactor">
    <cofactor evidence="1">
        <name>pyridoxal 5'-phosphate</name>
        <dbReference type="ChEBI" id="CHEBI:597326"/>
    </cofactor>
</comment>
<dbReference type="InterPro" id="IPR001926">
    <property type="entry name" value="TrpB-like_PALP"/>
</dbReference>
<dbReference type="GeneID" id="106548560"/>
<evidence type="ECO:0000256" key="3">
    <source>
        <dbReference type="ARBA" id="ARBA00023239"/>
    </source>
</evidence>
<keyword evidence="3" id="KW-0456">Lyase</keyword>
<evidence type="ECO:0000256" key="4">
    <source>
        <dbReference type="ARBA" id="ARBA00041766"/>
    </source>
</evidence>
<dbReference type="InterPro" id="IPR036052">
    <property type="entry name" value="TrpB-like_PALP_sf"/>
</dbReference>
<evidence type="ECO:0000256" key="1">
    <source>
        <dbReference type="ARBA" id="ARBA00001933"/>
    </source>
</evidence>
<dbReference type="Proteomes" id="UP000504617">
    <property type="component" value="Unplaced"/>
</dbReference>
<evidence type="ECO:0000256" key="5">
    <source>
        <dbReference type="ARBA" id="ARBA00042605"/>
    </source>
</evidence>
<accession>A0A6I9YBD1</accession>
<dbReference type="GO" id="GO:0004794">
    <property type="term" value="F:threonine deaminase activity"/>
    <property type="evidence" value="ECO:0007669"/>
    <property type="project" value="TreeGrafter"/>
</dbReference>
<organism evidence="7 8">
    <name type="scientific">Thamnophis sirtalis</name>
    <dbReference type="NCBI Taxonomy" id="35019"/>
    <lineage>
        <taxon>Eukaryota</taxon>
        <taxon>Metazoa</taxon>
        <taxon>Chordata</taxon>
        <taxon>Craniata</taxon>
        <taxon>Vertebrata</taxon>
        <taxon>Euteleostomi</taxon>
        <taxon>Lepidosauria</taxon>
        <taxon>Squamata</taxon>
        <taxon>Bifurcata</taxon>
        <taxon>Unidentata</taxon>
        <taxon>Episquamata</taxon>
        <taxon>Toxicofera</taxon>
        <taxon>Serpentes</taxon>
        <taxon>Colubroidea</taxon>
        <taxon>Colubridae</taxon>
        <taxon>Natricinae</taxon>
        <taxon>Thamnophis</taxon>
    </lineage>
</organism>
<keyword evidence="7" id="KW-1185">Reference proteome</keyword>
<dbReference type="AlphaFoldDB" id="A0A6I9YBD1"/>
<dbReference type="GO" id="GO:0009097">
    <property type="term" value="P:isoleucine biosynthetic process"/>
    <property type="evidence" value="ECO:0007669"/>
    <property type="project" value="TreeGrafter"/>
</dbReference>
<dbReference type="RefSeq" id="XP_013921427.1">
    <property type="nucleotide sequence ID" value="XM_014065952.1"/>
</dbReference>
<reference evidence="8" key="1">
    <citation type="submission" date="2025-08" db="UniProtKB">
        <authorList>
            <consortium name="RefSeq"/>
        </authorList>
    </citation>
    <scope>IDENTIFICATION</scope>
    <source>
        <tissue evidence="8">Skeletal muscle</tissue>
    </source>
</reference>
<name>A0A6I9YBD1_9SAUR</name>
<evidence type="ECO:0000313" key="8">
    <source>
        <dbReference type="RefSeq" id="XP_013921427.1"/>
    </source>
</evidence>
<keyword evidence="2" id="KW-0663">Pyridoxal phosphate</keyword>
<dbReference type="PANTHER" id="PTHR48078:SF19">
    <property type="entry name" value="ACT DOMAIN-CONTAINING PROTEIN"/>
    <property type="match status" value="1"/>
</dbReference>
<evidence type="ECO:0000256" key="2">
    <source>
        <dbReference type="ARBA" id="ARBA00022898"/>
    </source>
</evidence>
<protein>
    <recommendedName>
        <fullName evidence="4">L-serine deaminase</fullName>
    </recommendedName>
    <alternativeName>
        <fullName evidence="5">L-threonine dehydratase</fullName>
    </alternativeName>
</protein>
<dbReference type="FunFam" id="3.40.50.1100:FF:000044">
    <property type="entry name" value="Phenylserine dehydratase"/>
    <property type="match status" value="1"/>
</dbReference>
<gene>
    <name evidence="8" type="primary">LOC106548560</name>
</gene>
<dbReference type="SUPFAM" id="SSF53686">
    <property type="entry name" value="Tryptophan synthase beta subunit-like PLP-dependent enzymes"/>
    <property type="match status" value="1"/>
</dbReference>
<dbReference type="OrthoDB" id="4418812at2759"/>
<dbReference type="Gene3D" id="3.40.50.1100">
    <property type="match status" value="2"/>
</dbReference>
<dbReference type="InterPro" id="IPR050147">
    <property type="entry name" value="Ser/Thr_Dehydratase"/>
</dbReference>
<dbReference type="GO" id="GO:0006567">
    <property type="term" value="P:L-threonine catabolic process"/>
    <property type="evidence" value="ECO:0007669"/>
    <property type="project" value="TreeGrafter"/>
</dbReference>
<dbReference type="Pfam" id="PF00291">
    <property type="entry name" value="PALP"/>
    <property type="match status" value="1"/>
</dbReference>
<dbReference type="PANTHER" id="PTHR48078">
    <property type="entry name" value="THREONINE DEHYDRATASE, MITOCHONDRIAL-RELATED"/>
    <property type="match status" value="1"/>
</dbReference>
<dbReference type="KEGG" id="tsr:106548560"/>
<dbReference type="GO" id="GO:0003941">
    <property type="term" value="F:L-serine ammonia-lyase activity"/>
    <property type="evidence" value="ECO:0007669"/>
    <property type="project" value="TreeGrafter"/>
</dbReference>
<feature type="domain" description="Tryptophan synthase beta chain-like PALP" evidence="6">
    <location>
        <begin position="2"/>
        <end position="294"/>
    </location>
</feature>
<proteinExistence type="predicted"/>